<evidence type="ECO:0000313" key="2">
    <source>
        <dbReference type="EMBL" id="RKE96805.1"/>
    </source>
</evidence>
<organism evidence="2 3">
    <name type="scientific">Sulfitobacter guttiformis</name>
    <dbReference type="NCBI Taxonomy" id="74349"/>
    <lineage>
        <taxon>Bacteria</taxon>
        <taxon>Pseudomonadati</taxon>
        <taxon>Pseudomonadota</taxon>
        <taxon>Alphaproteobacteria</taxon>
        <taxon>Rhodobacterales</taxon>
        <taxon>Roseobacteraceae</taxon>
        <taxon>Sulfitobacter</taxon>
    </lineage>
</organism>
<dbReference type="OrthoDB" id="7868004at2"/>
<feature type="transmembrane region" description="Helical" evidence="1">
    <location>
        <begin position="97"/>
        <end position="120"/>
    </location>
</feature>
<proteinExistence type="predicted"/>
<accession>A0A420DRC5</accession>
<keyword evidence="1" id="KW-1133">Transmembrane helix</keyword>
<dbReference type="Proteomes" id="UP000284407">
    <property type="component" value="Unassembled WGS sequence"/>
</dbReference>
<evidence type="ECO:0000313" key="3">
    <source>
        <dbReference type="Proteomes" id="UP000284407"/>
    </source>
</evidence>
<dbReference type="RefSeq" id="WP_025063739.1">
    <property type="nucleotide sequence ID" value="NZ_RAQK01000001.1"/>
</dbReference>
<keyword evidence="1" id="KW-0812">Transmembrane</keyword>
<gene>
    <name evidence="2" type="ORF">C8N30_1375</name>
</gene>
<sequence>MSLLVLFFIIFIGGPLAFRALMQGGPSPVAFRRLAIFMAVCASTGLTLRYGFAHLWGRNLLVTGGGIVFIWGGWIGVLAYGAQSLRRMDHSGRMRRLSAVCGALGTTVPWFGLASASLLAG</sequence>
<keyword evidence="1" id="KW-0472">Membrane</keyword>
<name>A0A420DRC5_9RHOB</name>
<evidence type="ECO:0000256" key="1">
    <source>
        <dbReference type="SAM" id="Phobius"/>
    </source>
</evidence>
<reference evidence="2 3" key="1">
    <citation type="submission" date="2018-09" db="EMBL/GenBank/DDBJ databases">
        <title>Genomic Encyclopedia of Archaeal and Bacterial Type Strains, Phase II (KMG-II): from individual species to whole genera.</title>
        <authorList>
            <person name="Goeker M."/>
        </authorList>
    </citation>
    <scope>NUCLEOTIDE SEQUENCE [LARGE SCALE GENOMIC DNA]</scope>
    <source>
        <strain evidence="2 3">DSM 11458</strain>
    </source>
</reference>
<feature type="transmembrane region" description="Helical" evidence="1">
    <location>
        <begin position="60"/>
        <end position="82"/>
    </location>
</feature>
<keyword evidence="3" id="KW-1185">Reference proteome</keyword>
<protein>
    <submittedName>
        <fullName evidence="2">Uncharacterized protein</fullName>
    </submittedName>
</protein>
<comment type="caution">
    <text evidence="2">The sequence shown here is derived from an EMBL/GenBank/DDBJ whole genome shotgun (WGS) entry which is preliminary data.</text>
</comment>
<feature type="transmembrane region" description="Helical" evidence="1">
    <location>
        <begin position="29"/>
        <end position="48"/>
    </location>
</feature>
<dbReference type="EMBL" id="RAQK01000001">
    <property type="protein sequence ID" value="RKE96805.1"/>
    <property type="molecule type" value="Genomic_DNA"/>
</dbReference>
<dbReference type="STRING" id="1443111.Z949_3388"/>
<dbReference type="AlphaFoldDB" id="A0A420DRC5"/>